<evidence type="ECO:0000256" key="1">
    <source>
        <dbReference type="ARBA" id="ARBA00022574"/>
    </source>
</evidence>
<organism evidence="7">
    <name type="scientific">Laccaria bicolor (strain S238N-H82 / ATCC MYA-4686)</name>
    <name type="common">Bicoloured deceiver</name>
    <name type="synonym">Laccaria laccata var. bicolor</name>
    <dbReference type="NCBI Taxonomy" id="486041"/>
    <lineage>
        <taxon>Eukaryota</taxon>
        <taxon>Fungi</taxon>
        <taxon>Dikarya</taxon>
        <taxon>Basidiomycota</taxon>
        <taxon>Agaricomycotina</taxon>
        <taxon>Agaricomycetes</taxon>
        <taxon>Agaricomycetidae</taxon>
        <taxon>Agaricales</taxon>
        <taxon>Agaricineae</taxon>
        <taxon>Hydnangiaceae</taxon>
        <taxon>Laccaria</taxon>
    </lineage>
</organism>
<evidence type="ECO:0000256" key="4">
    <source>
        <dbReference type="SAM" id="MobiDB-lite"/>
    </source>
</evidence>
<feature type="repeat" description="WD" evidence="3">
    <location>
        <begin position="10"/>
        <end position="47"/>
    </location>
</feature>
<name>B0CWN2_LACBS</name>
<proteinExistence type="predicted"/>
<dbReference type="STRING" id="486041.B0CWN2"/>
<keyword evidence="5" id="KW-0812">Transmembrane</keyword>
<dbReference type="Gene3D" id="2.130.10.10">
    <property type="entry name" value="YVTN repeat-like/Quinoprotein amine dehydrogenase"/>
    <property type="match status" value="2"/>
</dbReference>
<reference evidence="6 7" key="1">
    <citation type="journal article" date="2008" name="Nature">
        <title>The genome of Laccaria bicolor provides insights into mycorrhizal symbiosis.</title>
        <authorList>
            <person name="Martin F."/>
            <person name="Aerts A."/>
            <person name="Ahren D."/>
            <person name="Brun A."/>
            <person name="Danchin E.G.J."/>
            <person name="Duchaussoy F."/>
            <person name="Gibon J."/>
            <person name="Kohler A."/>
            <person name="Lindquist E."/>
            <person name="Pereda V."/>
            <person name="Salamov A."/>
            <person name="Shapiro H.J."/>
            <person name="Wuyts J."/>
            <person name="Blaudez D."/>
            <person name="Buee M."/>
            <person name="Brokstein P."/>
            <person name="Canbaeck B."/>
            <person name="Cohen D."/>
            <person name="Courty P.E."/>
            <person name="Coutinho P.M."/>
            <person name="Delaruelle C."/>
            <person name="Detter J.C."/>
            <person name="Deveau A."/>
            <person name="DiFazio S."/>
            <person name="Duplessis S."/>
            <person name="Fraissinet-Tachet L."/>
            <person name="Lucic E."/>
            <person name="Frey-Klett P."/>
            <person name="Fourrey C."/>
            <person name="Feussner I."/>
            <person name="Gay G."/>
            <person name="Grimwood J."/>
            <person name="Hoegger P.J."/>
            <person name="Jain P."/>
            <person name="Kilaru S."/>
            <person name="Labbe J."/>
            <person name="Lin Y.C."/>
            <person name="Legue V."/>
            <person name="Le Tacon F."/>
            <person name="Marmeisse R."/>
            <person name="Melayah D."/>
            <person name="Montanini B."/>
            <person name="Muratet M."/>
            <person name="Nehls U."/>
            <person name="Niculita-Hirzel H."/>
            <person name="Oudot-Le Secq M.P."/>
            <person name="Peter M."/>
            <person name="Quesneville H."/>
            <person name="Rajashekar B."/>
            <person name="Reich M."/>
            <person name="Rouhier N."/>
            <person name="Schmutz J."/>
            <person name="Yin T."/>
            <person name="Chalot M."/>
            <person name="Henrissat B."/>
            <person name="Kuees U."/>
            <person name="Lucas S."/>
            <person name="Van de Peer Y."/>
            <person name="Podila G.K."/>
            <person name="Polle A."/>
            <person name="Pukkila P.J."/>
            <person name="Richardson P.M."/>
            <person name="Rouze P."/>
            <person name="Sanders I.R."/>
            <person name="Stajich J.E."/>
            <person name="Tunlid A."/>
            <person name="Tuskan G."/>
            <person name="Grigoriev I.V."/>
        </authorList>
    </citation>
    <scope>NUCLEOTIDE SEQUENCE [LARGE SCALE GENOMIC DNA]</scope>
    <source>
        <strain evidence="7">S238N-H82 / ATCC MYA-4686</strain>
    </source>
</reference>
<dbReference type="InterPro" id="IPR001680">
    <property type="entry name" value="WD40_rpt"/>
</dbReference>
<dbReference type="OrthoDB" id="3238562at2759"/>
<dbReference type="Proteomes" id="UP000001194">
    <property type="component" value="Unassembled WGS sequence"/>
</dbReference>
<feature type="region of interest" description="Disordered" evidence="4">
    <location>
        <begin position="611"/>
        <end position="661"/>
    </location>
</feature>
<keyword evidence="2" id="KW-0677">Repeat</keyword>
<feature type="region of interest" description="Disordered" evidence="4">
    <location>
        <begin position="279"/>
        <end position="308"/>
    </location>
</feature>
<dbReference type="EMBL" id="DS547093">
    <property type="protein sequence ID" value="EDR13098.1"/>
    <property type="molecule type" value="Genomic_DNA"/>
</dbReference>
<feature type="region of interest" description="Disordered" evidence="4">
    <location>
        <begin position="425"/>
        <end position="450"/>
    </location>
</feature>
<feature type="region of interest" description="Disordered" evidence="4">
    <location>
        <begin position="515"/>
        <end position="594"/>
    </location>
</feature>
<keyword evidence="5" id="KW-1133">Transmembrane helix</keyword>
<dbReference type="PANTHER" id="PTHR22847:SF637">
    <property type="entry name" value="WD REPEAT DOMAIN 5B"/>
    <property type="match status" value="1"/>
</dbReference>
<feature type="compositionally biased region" description="Polar residues" evidence="4">
    <location>
        <begin position="636"/>
        <end position="661"/>
    </location>
</feature>
<dbReference type="InParanoid" id="B0CWN2"/>
<dbReference type="GO" id="GO:1990234">
    <property type="term" value="C:transferase complex"/>
    <property type="evidence" value="ECO:0007669"/>
    <property type="project" value="UniProtKB-ARBA"/>
</dbReference>
<dbReference type="AlphaFoldDB" id="B0CWN2"/>
<evidence type="ECO:0000313" key="7">
    <source>
        <dbReference type="Proteomes" id="UP000001194"/>
    </source>
</evidence>
<evidence type="ECO:0000256" key="3">
    <source>
        <dbReference type="PROSITE-ProRule" id="PRU00221"/>
    </source>
</evidence>
<dbReference type="SMART" id="SM00320">
    <property type="entry name" value="WD40"/>
    <property type="match status" value="1"/>
</dbReference>
<dbReference type="KEGG" id="lbc:LACBIDRAFT_322537"/>
<dbReference type="RefSeq" id="XP_001875596.1">
    <property type="nucleotide sequence ID" value="XM_001875561.1"/>
</dbReference>
<evidence type="ECO:0000313" key="6">
    <source>
        <dbReference type="EMBL" id="EDR13098.1"/>
    </source>
</evidence>
<evidence type="ECO:0000256" key="2">
    <source>
        <dbReference type="ARBA" id="ARBA00022737"/>
    </source>
</evidence>
<dbReference type="Pfam" id="PF00400">
    <property type="entry name" value="WD40"/>
    <property type="match status" value="1"/>
</dbReference>
<keyword evidence="7" id="KW-1185">Reference proteome</keyword>
<dbReference type="InterPro" id="IPR036322">
    <property type="entry name" value="WD40_repeat_dom_sf"/>
</dbReference>
<dbReference type="PANTHER" id="PTHR22847">
    <property type="entry name" value="WD40 REPEAT PROTEIN"/>
    <property type="match status" value="1"/>
</dbReference>
<dbReference type="GeneID" id="6071768"/>
<dbReference type="SUPFAM" id="SSF50978">
    <property type="entry name" value="WD40 repeat-like"/>
    <property type="match status" value="1"/>
</dbReference>
<gene>
    <name evidence="6" type="ORF">LACBIDRAFT_322537</name>
</gene>
<feature type="transmembrane region" description="Helical" evidence="5">
    <location>
        <begin position="328"/>
        <end position="345"/>
    </location>
</feature>
<feature type="transmembrane region" description="Helical" evidence="5">
    <location>
        <begin position="54"/>
        <end position="74"/>
    </location>
</feature>
<keyword evidence="1 3" id="KW-0853">WD repeat</keyword>
<evidence type="ECO:0000256" key="5">
    <source>
        <dbReference type="SAM" id="Phobius"/>
    </source>
</evidence>
<dbReference type="PROSITE" id="PS50294">
    <property type="entry name" value="WD_REPEATS_REGION"/>
    <property type="match status" value="1"/>
</dbReference>
<keyword evidence="5" id="KW-0472">Membrane</keyword>
<protein>
    <submittedName>
        <fullName evidence="6">Predicted protein</fullName>
    </submittedName>
</protein>
<dbReference type="InterPro" id="IPR015943">
    <property type="entry name" value="WD40/YVTN_repeat-like_dom_sf"/>
</dbReference>
<accession>B0CWN2</accession>
<dbReference type="PROSITE" id="PS50082">
    <property type="entry name" value="WD_REPEATS_2"/>
    <property type="match status" value="1"/>
</dbReference>
<sequence>MKYSCVYTFTASHKNSVNTLAFSLDGKFLASGDEDGVLVIFNTKSGSQCGGATFLAPITSLIWALNGTIIFVGIESNGLSKAKLVGYKLAVNSNAQIQSIALHNKKLAVAAGDTVELFDLESQRSEEHGIRCWNIESHQQEWRIKPHSFRIGRSAINASGTYLVCSNLFDGFDVYCLDTQQYLRTLPAHNVENVSLSLSFVHADVEAVLGTANGAVKVVNILSGDMTADLHHDSWDMIQTVAYTVSADGISRQHIIATASSEKGPSTYVKLWMAVVDEPNDDNHPSQAQPSPDDDTIDHDPPQQTTVILPKGDSATHRYYCFCGTRRHAALIILLLLSLLAIGFPRKITSFVNPAPLWRAQQIQLLLGENWHSLCQWLQKPLMYEVTKTGQLVIITPVPLALSLRPQAQAHVSHIVKSNDRRRYSLRRRSSSVGSEKLASRSPHQSTCNESLQKTQHIAIEKPHASSSNSMLKVEPIVADRQHVPLADSELPENTTAGFKETSARTKPVVRHRGADIHGLSPSPPNISTSSLRSPAQPARTAVGSSCHRPDNINDPVLAQPTGRPGNFKATRGGNSNLPLGTRRSACDQEGTVLSQSLPQPLSAARSQLPIASPHVGPHQPKATLQPPTAAPAVSQRPTTTQLQTDSQSANLTGGVQRQTGNLEDSRNHVTYSYAYSYASRNQRRRRGAGRTYLSSRKHFVVPCTFSFSWFRSETSTWFEYKSRPSFLTG</sequence>
<dbReference type="HOGENOM" id="CLU_379496_0_0_1"/>